<evidence type="ECO:0000313" key="2">
    <source>
        <dbReference type="EMBL" id="KAJ7622143.1"/>
    </source>
</evidence>
<dbReference type="AlphaFoldDB" id="A0AAD7BIU0"/>
<evidence type="ECO:0000313" key="3">
    <source>
        <dbReference type="Proteomes" id="UP001221142"/>
    </source>
</evidence>
<feature type="region of interest" description="Disordered" evidence="1">
    <location>
        <begin position="106"/>
        <end position="149"/>
    </location>
</feature>
<dbReference type="Proteomes" id="UP001221142">
    <property type="component" value="Unassembled WGS sequence"/>
</dbReference>
<evidence type="ECO:0000256" key="1">
    <source>
        <dbReference type="SAM" id="MobiDB-lite"/>
    </source>
</evidence>
<feature type="compositionally biased region" description="Low complexity" evidence="1">
    <location>
        <begin position="126"/>
        <end position="146"/>
    </location>
</feature>
<name>A0AAD7BIU0_9AGAR</name>
<gene>
    <name evidence="2" type="ORF">FB45DRAFT_122273</name>
</gene>
<organism evidence="2 3">
    <name type="scientific">Roridomyces roridus</name>
    <dbReference type="NCBI Taxonomy" id="1738132"/>
    <lineage>
        <taxon>Eukaryota</taxon>
        <taxon>Fungi</taxon>
        <taxon>Dikarya</taxon>
        <taxon>Basidiomycota</taxon>
        <taxon>Agaricomycotina</taxon>
        <taxon>Agaricomycetes</taxon>
        <taxon>Agaricomycetidae</taxon>
        <taxon>Agaricales</taxon>
        <taxon>Marasmiineae</taxon>
        <taxon>Mycenaceae</taxon>
        <taxon>Roridomyces</taxon>
    </lineage>
</organism>
<keyword evidence="3" id="KW-1185">Reference proteome</keyword>
<dbReference type="EMBL" id="JARKIF010000015">
    <property type="protein sequence ID" value="KAJ7622143.1"/>
    <property type="molecule type" value="Genomic_DNA"/>
</dbReference>
<accession>A0AAD7BIU0</accession>
<feature type="compositionally biased region" description="Polar residues" evidence="1">
    <location>
        <begin position="112"/>
        <end position="125"/>
    </location>
</feature>
<comment type="caution">
    <text evidence="2">The sequence shown here is derived from an EMBL/GenBank/DDBJ whole genome shotgun (WGS) entry which is preliminary data.</text>
</comment>
<protein>
    <submittedName>
        <fullName evidence="2">Uncharacterized protein</fullName>
    </submittedName>
</protein>
<sequence length="179" mass="19637">MAEVALGLVGAAATVGGASLEAASGFVGRHESRHQQEMMETERNTRAFRENLDRGGGDVTQEEEREFWTTRAEAVSNADQYYDSIEAFKQASWLKPLDKLKKRGKVREWKSSTRPSNQSFRSINESVSSGSDTSSVTASSGSPPGSNLAGEEIQDWAMYMMSLILSTIIIPPTQEGERI</sequence>
<reference evidence="2" key="1">
    <citation type="submission" date="2023-03" db="EMBL/GenBank/DDBJ databases">
        <title>Massive genome expansion in bonnet fungi (Mycena s.s.) driven by repeated elements and novel gene families across ecological guilds.</title>
        <authorList>
            <consortium name="Lawrence Berkeley National Laboratory"/>
            <person name="Harder C.B."/>
            <person name="Miyauchi S."/>
            <person name="Viragh M."/>
            <person name="Kuo A."/>
            <person name="Thoen E."/>
            <person name="Andreopoulos B."/>
            <person name="Lu D."/>
            <person name="Skrede I."/>
            <person name="Drula E."/>
            <person name="Henrissat B."/>
            <person name="Morin E."/>
            <person name="Kohler A."/>
            <person name="Barry K."/>
            <person name="LaButti K."/>
            <person name="Morin E."/>
            <person name="Salamov A."/>
            <person name="Lipzen A."/>
            <person name="Mereny Z."/>
            <person name="Hegedus B."/>
            <person name="Baldrian P."/>
            <person name="Stursova M."/>
            <person name="Weitz H."/>
            <person name="Taylor A."/>
            <person name="Grigoriev I.V."/>
            <person name="Nagy L.G."/>
            <person name="Martin F."/>
            <person name="Kauserud H."/>
        </authorList>
    </citation>
    <scope>NUCLEOTIDE SEQUENCE</scope>
    <source>
        <strain evidence="2">9284</strain>
    </source>
</reference>
<proteinExistence type="predicted"/>